<evidence type="ECO:0000313" key="3">
    <source>
        <dbReference type="Proteomes" id="UP000327157"/>
    </source>
</evidence>
<dbReference type="AlphaFoldDB" id="A0A5N5F961"/>
<name>A0A5N5F961_9ROSA</name>
<protein>
    <submittedName>
        <fullName evidence="2">Uncharacterized protein</fullName>
    </submittedName>
</protein>
<proteinExistence type="predicted"/>
<accession>A0A5N5F961</accession>
<dbReference type="EMBL" id="SMOL01000768">
    <property type="protein sequence ID" value="KAB2597752.1"/>
    <property type="molecule type" value="Genomic_DNA"/>
</dbReference>
<dbReference type="Proteomes" id="UP000327157">
    <property type="component" value="Chromosome 1"/>
</dbReference>
<comment type="caution">
    <text evidence="2">The sequence shown here is derived from an EMBL/GenBank/DDBJ whole genome shotgun (WGS) entry which is preliminary data.</text>
</comment>
<feature type="region of interest" description="Disordered" evidence="1">
    <location>
        <begin position="45"/>
        <end position="68"/>
    </location>
</feature>
<reference evidence="2 3" key="3">
    <citation type="submission" date="2019-11" db="EMBL/GenBank/DDBJ databases">
        <title>A de novo genome assembly of a pear dwarfing rootstock.</title>
        <authorList>
            <person name="Wang F."/>
            <person name="Wang J."/>
            <person name="Li S."/>
            <person name="Zhang Y."/>
            <person name="Fang M."/>
            <person name="Ma L."/>
            <person name="Zhao Y."/>
            <person name="Jiang S."/>
        </authorList>
    </citation>
    <scope>NUCLEOTIDE SEQUENCE [LARGE SCALE GENOMIC DNA]</scope>
    <source>
        <strain evidence="2">S2</strain>
        <tissue evidence="2">Leaf</tissue>
    </source>
</reference>
<reference evidence="3" key="2">
    <citation type="submission" date="2019-10" db="EMBL/GenBank/DDBJ databases">
        <title>A de novo genome assembly of a pear dwarfing rootstock.</title>
        <authorList>
            <person name="Wang F."/>
            <person name="Wang J."/>
            <person name="Li S."/>
            <person name="Zhang Y."/>
            <person name="Fang M."/>
            <person name="Ma L."/>
            <person name="Zhao Y."/>
            <person name="Jiang S."/>
        </authorList>
    </citation>
    <scope>NUCLEOTIDE SEQUENCE [LARGE SCALE GENOMIC DNA]</scope>
</reference>
<sequence length="68" mass="7956">MSIRERCLMMEWVIYGKEDLHELQVEYEDMWEHLKELSERAKKVNYKEEAGSSSQGGGGWPSIIARLP</sequence>
<evidence type="ECO:0000256" key="1">
    <source>
        <dbReference type="SAM" id="MobiDB-lite"/>
    </source>
</evidence>
<gene>
    <name evidence="2" type="ORF">D8674_000672</name>
</gene>
<keyword evidence="3" id="KW-1185">Reference proteome</keyword>
<reference evidence="2 3" key="1">
    <citation type="submission" date="2019-09" db="EMBL/GenBank/DDBJ databases">
        <authorList>
            <person name="Ou C."/>
        </authorList>
    </citation>
    <scope>NUCLEOTIDE SEQUENCE [LARGE SCALE GENOMIC DNA]</scope>
    <source>
        <strain evidence="2">S2</strain>
        <tissue evidence="2">Leaf</tissue>
    </source>
</reference>
<organism evidence="2 3">
    <name type="scientific">Pyrus ussuriensis x Pyrus communis</name>
    <dbReference type="NCBI Taxonomy" id="2448454"/>
    <lineage>
        <taxon>Eukaryota</taxon>
        <taxon>Viridiplantae</taxon>
        <taxon>Streptophyta</taxon>
        <taxon>Embryophyta</taxon>
        <taxon>Tracheophyta</taxon>
        <taxon>Spermatophyta</taxon>
        <taxon>Magnoliopsida</taxon>
        <taxon>eudicotyledons</taxon>
        <taxon>Gunneridae</taxon>
        <taxon>Pentapetalae</taxon>
        <taxon>rosids</taxon>
        <taxon>fabids</taxon>
        <taxon>Rosales</taxon>
        <taxon>Rosaceae</taxon>
        <taxon>Amygdaloideae</taxon>
        <taxon>Maleae</taxon>
        <taxon>Pyrus</taxon>
    </lineage>
</organism>
<evidence type="ECO:0000313" key="2">
    <source>
        <dbReference type="EMBL" id="KAB2597752.1"/>
    </source>
</evidence>